<keyword evidence="2" id="KW-0802">TPR repeat</keyword>
<feature type="compositionally biased region" description="Basic and acidic residues" evidence="3">
    <location>
        <begin position="69"/>
        <end position="88"/>
    </location>
</feature>
<dbReference type="GO" id="GO:0031415">
    <property type="term" value="C:NatA complex"/>
    <property type="evidence" value="ECO:0007669"/>
    <property type="project" value="TreeGrafter"/>
</dbReference>
<dbReference type="Gene3D" id="1.25.40.1010">
    <property type="match status" value="1"/>
</dbReference>
<evidence type="ECO:0000256" key="1">
    <source>
        <dbReference type="ARBA" id="ARBA00022737"/>
    </source>
</evidence>
<evidence type="ECO:0000256" key="2">
    <source>
        <dbReference type="ARBA" id="ARBA00022803"/>
    </source>
</evidence>
<dbReference type="Proteomes" id="UP000005237">
    <property type="component" value="Unassembled WGS sequence"/>
</dbReference>
<name>A0A8R1IVT5_CAEJA</name>
<reference evidence="4" key="2">
    <citation type="submission" date="2022-06" db="UniProtKB">
        <authorList>
            <consortium name="EnsemblMetazoa"/>
        </authorList>
    </citation>
    <scope>IDENTIFICATION</scope>
    <source>
        <strain evidence="4">DF5081</strain>
    </source>
</reference>
<evidence type="ECO:0000313" key="4">
    <source>
        <dbReference type="EnsemblMetazoa" id="CJA42792.1"/>
    </source>
</evidence>
<feature type="region of interest" description="Disordered" evidence="3">
    <location>
        <begin position="45"/>
        <end position="94"/>
    </location>
</feature>
<evidence type="ECO:0000256" key="3">
    <source>
        <dbReference type="SAM" id="MobiDB-lite"/>
    </source>
</evidence>
<dbReference type="EnsemblMetazoa" id="CJA42792.1">
    <property type="protein sequence ID" value="CJA42792.1"/>
    <property type="gene ID" value="WBGene00218640"/>
</dbReference>
<proteinExistence type="predicted"/>
<accession>A0A8R1IVT5</accession>
<keyword evidence="5" id="KW-1185">Reference proteome</keyword>
<keyword evidence="1" id="KW-0677">Repeat</keyword>
<dbReference type="PANTHER" id="PTHR22767">
    <property type="entry name" value="N-TERMINAL ACETYLTRANSFERASE-RELATED"/>
    <property type="match status" value="1"/>
</dbReference>
<evidence type="ECO:0000313" key="5">
    <source>
        <dbReference type="Proteomes" id="UP000005237"/>
    </source>
</evidence>
<organism evidence="4 5">
    <name type="scientific">Caenorhabditis japonica</name>
    <dbReference type="NCBI Taxonomy" id="281687"/>
    <lineage>
        <taxon>Eukaryota</taxon>
        <taxon>Metazoa</taxon>
        <taxon>Ecdysozoa</taxon>
        <taxon>Nematoda</taxon>
        <taxon>Chromadorea</taxon>
        <taxon>Rhabditida</taxon>
        <taxon>Rhabditina</taxon>
        <taxon>Rhabditomorpha</taxon>
        <taxon>Rhabditoidea</taxon>
        <taxon>Rhabditidae</taxon>
        <taxon>Peloderinae</taxon>
        <taxon>Caenorhabditis</taxon>
    </lineage>
</organism>
<dbReference type="Pfam" id="PF12569">
    <property type="entry name" value="NatA_aux_su"/>
    <property type="match status" value="1"/>
</dbReference>
<sequence>MTLCSYISLLRMEDHLRKHDYYYQGAKLAIKIYLRMIDRPEDMNENSVRSMEGMSENEIKKMKKKLKKLKEQEEENKKKEKEVKEEGLQRGPQLDPEALLKIDNPLAEAAKFCHNLHTYGMNKGTGYALCAEVYRRKDKVLLTLKCLNEGLKIDKVHPLLHVQKVKFLRNCKC</sequence>
<dbReference type="PANTHER" id="PTHR22767:SF2">
    <property type="entry name" value="N(ALPHA)-ACETYLTRANSFERASE 15_16, ISOFORM A"/>
    <property type="match status" value="1"/>
</dbReference>
<reference evidence="5" key="1">
    <citation type="submission" date="2010-08" db="EMBL/GenBank/DDBJ databases">
        <authorList>
            <consortium name="Caenorhabditis japonica Sequencing Consortium"/>
            <person name="Wilson R.K."/>
        </authorList>
    </citation>
    <scope>NUCLEOTIDE SEQUENCE [LARGE SCALE GENOMIC DNA]</scope>
    <source>
        <strain evidence="5">DF5081</strain>
    </source>
</reference>
<protein>
    <submittedName>
        <fullName evidence="4">Uncharacterized protein</fullName>
    </submittedName>
</protein>
<dbReference type="AlphaFoldDB" id="A0A8R1IVT5"/>
<dbReference type="InterPro" id="IPR021183">
    <property type="entry name" value="NatA_aux_su"/>
</dbReference>